<sequence>MNATKTHGQDSNGTFIRYFQPPMSMTAPEYLRHLIGLMDGESRTTFSIWRLPEPGGDPTKRGETFIQAAGSADKLAIEARVMTSDGTSHLFAVGRQEPHNGETTTVPISDKRMVRVFTNEIFTADEAAVIFMTFYLTDAVAQPYQLREIDVSVPQSEER</sequence>
<gene>
    <name evidence="1" type="ORF">RS84_01189</name>
</gene>
<comment type="caution">
    <text evidence="1">The sequence shown here is derived from an EMBL/GenBank/DDBJ whole genome shotgun (WGS) entry which is preliminary data.</text>
</comment>
<protein>
    <submittedName>
        <fullName evidence="1">Uncharacterized protein</fullName>
    </submittedName>
</protein>
<dbReference type="PATRIC" id="fig|273678.4.peg.1188"/>
<keyword evidence="2" id="KW-1185">Reference proteome</keyword>
<dbReference type="Proteomes" id="UP000033900">
    <property type="component" value="Unassembled WGS sequence"/>
</dbReference>
<name>A0A0M2HU27_9MICO</name>
<proteinExistence type="predicted"/>
<reference evidence="1 2" key="1">
    <citation type="submission" date="2015-02" db="EMBL/GenBank/DDBJ databases">
        <title>Draft genome sequences of ten Microbacterium spp. with emphasis on heavy metal contaminated environments.</title>
        <authorList>
            <person name="Corretto E."/>
        </authorList>
    </citation>
    <scope>NUCLEOTIDE SEQUENCE [LARGE SCALE GENOMIC DNA]</scope>
    <source>
        <strain evidence="1 2">SA35</strain>
    </source>
</reference>
<evidence type="ECO:0000313" key="2">
    <source>
        <dbReference type="Proteomes" id="UP000033900"/>
    </source>
</evidence>
<accession>A0A0M2HU27</accession>
<organism evidence="1 2">
    <name type="scientific">Microbacterium hydrocarbonoxydans</name>
    <dbReference type="NCBI Taxonomy" id="273678"/>
    <lineage>
        <taxon>Bacteria</taxon>
        <taxon>Bacillati</taxon>
        <taxon>Actinomycetota</taxon>
        <taxon>Actinomycetes</taxon>
        <taxon>Micrococcales</taxon>
        <taxon>Microbacteriaceae</taxon>
        <taxon>Microbacterium</taxon>
    </lineage>
</organism>
<evidence type="ECO:0000313" key="1">
    <source>
        <dbReference type="EMBL" id="KJL48430.1"/>
    </source>
</evidence>
<dbReference type="STRING" id="273678.RS84_01189"/>
<dbReference type="AlphaFoldDB" id="A0A0M2HU27"/>
<dbReference type="EMBL" id="JYJB01000007">
    <property type="protein sequence ID" value="KJL48430.1"/>
    <property type="molecule type" value="Genomic_DNA"/>
</dbReference>